<dbReference type="Gene3D" id="1.20.5.2480">
    <property type="match status" value="1"/>
</dbReference>
<dbReference type="InterPro" id="IPR046964">
    <property type="entry name" value="RTN1-4"/>
</dbReference>
<feature type="compositionally biased region" description="Polar residues" evidence="7">
    <location>
        <begin position="24"/>
        <end position="34"/>
    </location>
</feature>
<evidence type="ECO:0000313" key="10">
    <source>
        <dbReference type="Proteomes" id="UP000265140"/>
    </source>
</evidence>
<feature type="region of interest" description="Disordered" evidence="7">
    <location>
        <begin position="493"/>
        <end position="512"/>
    </location>
</feature>
<comment type="subcellular location">
    <subcellularLocation>
        <location evidence="1 6">Endoplasmic reticulum membrane</location>
        <topology evidence="1 6">Multi-pass membrane protein</topology>
    </subcellularLocation>
</comment>
<feature type="transmembrane region" description="Helical" evidence="6">
    <location>
        <begin position="446"/>
        <end position="464"/>
    </location>
</feature>
<feature type="region of interest" description="Disordered" evidence="7">
    <location>
        <begin position="211"/>
        <end position="245"/>
    </location>
</feature>
<feature type="region of interest" description="Disordered" evidence="7">
    <location>
        <begin position="101"/>
        <end position="129"/>
    </location>
</feature>
<reference evidence="9" key="4">
    <citation type="submission" date="2025-09" db="UniProtKB">
        <authorList>
            <consortium name="Ensembl"/>
        </authorList>
    </citation>
    <scope>IDENTIFICATION</scope>
</reference>
<dbReference type="GO" id="GO:0071787">
    <property type="term" value="P:endoplasmic reticulum tubular network formation"/>
    <property type="evidence" value="ECO:0007669"/>
    <property type="project" value="TreeGrafter"/>
</dbReference>
<dbReference type="InterPro" id="IPR003388">
    <property type="entry name" value="Reticulon"/>
</dbReference>
<reference evidence="9" key="3">
    <citation type="submission" date="2025-08" db="UniProtKB">
        <authorList>
            <consortium name="Ensembl"/>
        </authorList>
    </citation>
    <scope>IDENTIFICATION</scope>
</reference>
<dbReference type="PANTHER" id="PTHR45799">
    <property type="entry name" value="RETICULON-LIKE PROTEIN"/>
    <property type="match status" value="1"/>
</dbReference>
<accession>A0A6Q2XPD6</accession>
<evidence type="ECO:0000256" key="4">
    <source>
        <dbReference type="ARBA" id="ARBA00022989"/>
    </source>
</evidence>
<feature type="compositionally biased region" description="Acidic residues" evidence="7">
    <location>
        <begin position="56"/>
        <end position="67"/>
    </location>
</feature>
<dbReference type="GO" id="GO:0014069">
    <property type="term" value="C:postsynaptic density"/>
    <property type="evidence" value="ECO:0007669"/>
    <property type="project" value="TreeGrafter"/>
</dbReference>
<feature type="compositionally biased region" description="Low complexity" evidence="7">
    <location>
        <begin position="276"/>
        <end position="286"/>
    </location>
</feature>
<proteinExistence type="predicted"/>
<keyword evidence="10" id="KW-1185">Reference proteome</keyword>
<feature type="transmembrane region" description="Helical" evidence="6">
    <location>
        <begin position="340"/>
        <end position="367"/>
    </location>
</feature>
<feature type="region of interest" description="Disordered" evidence="7">
    <location>
        <begin position="270"/>
        <end position="292"/>
    </location>
</feature>
<dbReference type="GO" id="GO:0005789">
    <property type="term" value="C:endoplasmic reticulum membrane"/>
    <property type="evidence" value="ECO:0007669"/>
    <property type="project" value="UniProtKB-SubCell"/>
</dbReference>
<dbReference type="Pfam" id="PF02453">
    <property type="entry name" value="Reticulon"/>
    <property type="match status" value="1"/>
</dbReference>
<feature type="compositionally biased region" description="Basic and acidic residues" evidence="7">
    <location>
        <begin position="181"/>
        <end position="194"/>
    </location>
</feature>
<evidence type="ECO:0000313" key="9">
    <source>
        <dbReference type="Ensembl" id="ENSELUP00000055894.2"/>
    </source>
</evidence>
<dbReference type="Proteomes" id="UP000265140">
    <property type="component" value="Chromosome 1"/>
</dbReference>
<feature type="domain" description="Reticulon" evidence="8">
    <location>
        <begin position="314"/>
        <end position="512"/>
    </location>
</feature>
<protein>
    <recommendedName>
        <fullName evidence="6">Reticulon</fullName>
    </recommendedName>
</protein>
<evidence type="ECO:0000256" key="6">
    <source>
        <dbReference type="RuleBase" id="RU210713"/>
    </source>
</evidence>
<keyword evidence="2 6" id="KW-0812">Transmembrane</keyword>
<dbReference type="GO" id="GO:0007420">
    <property type="term" value="P:brain development"/>
    <property type="evidence" value="ECO:0007669"/>
    <property type="project" value="TreeGrafter"/>
</dbReference>
<feature type="region of interest" description="Disordered" evidence="7">
    <location>
        <begin position="152"/>
        <end position="194"/>
    </location>
</feature>
<dbReference type="PANTHER" id="PTHR45799:SF7">
    <property type="entry name" value="RETICULON"/>
    <property type="match status" value="1"/>
</dbReference>
<dbReference type="CTD" id="569502"/>
<organism evidence="9 10">
    <name type="scientific">Esox lucius</name>
    <name type="common">Northern pike</name>
    <dbReference type="NCBI Taxonomy" id="8010"/>
    <lineage>
        <taxon>Eukaryota</taxon>
        <taxon>Metazoa</taxon>
        <taxon>Chordata</taxon>
        <taxon>Craniata</taxon>
        <taxon>Vertebrata</taxon>
        <taxon>Euteleostomi</taxon>
        <taxon>Actinopterygii</taxon>
        <taxon>Neopterygii</taxon>
        <taxon>Teleostei</taxon>
        <taxon>Protacanthopterygii</taxon>
        <taxon>Esociformes</taxon>
        <taxon>Esocidae</taxon>
        <taxon>Esox</taxon>
    </lineage>
</organism>
<dbReference type="RefSeq" id="XP_028976103.2">
    <property type="nucleotide sequence ID" value="XM_029120270.2"/>
</dbReference>
<keyword evidence="5 6" id="KW-0472">Membrane</keyword>
<keyword evidence="4 6" id="KW-1133">Transmembrane helix</keyword>
<evidence type="ECO:0000256" key="3">
    <source>
        <dbReference type="ARBA" id="ARBA00022824"/>
    </source>
</evidence>
<dbReference type="GO" id="GO:0043005">
    <property type="term" value="C:neuron projection"/>
    <property type="evidence" value="ECO:0007669"/>
    <property type="project" value="TreeGrafter"/>
</dbReference>
<evidence type="ECO:0000256" key="1">
    <source>
        <dbReference type="ARBA" id="ARBA00004477"/>
    </source>
</evidence>
<feature type="region of interest" description="Disordered" evidence="7">
    <location>
        <begin position="22"/>
        <end position="77"/>
    </location>
</feature>
<reference evidence="9" key="2">
    <citation type="submission" date="2020-02" db="EMBL/GenBank/DDBJ databases">
        <title>Esox lucius (northern pike) genome, fEsoLuc1, primary haplotype.</title>
        <authorList>
            <person name="Myers G."/>
            <person name="Karagic N."/>
            <person name="Meyer A."/>
            <person name="Pippel M."/>
            <person name="Reichard M."/>
            <person name="Winkler S."/>
            <person name="Tracey A."/>
            <person name="Sims Y."/>
            <person name="Howe K."/>
            <person name="Rhie A."/>
            <person name="Formenti G."/>
            <person name="Durbin R."/>
            <person name="Fedrigo O."/>
            <person name="Jarvis E.D."/>
        </authorList>
    </citation>
    <scope>NUCLEOTIDE SEQUENCE [LARGE SCALE GENOMIC DNA]</scope>
</reference>
<dbReference type="PROSITE" id="PS50845">
    <property type="entry name" value="RETICULON"/>
    <property type="match status" value="1"/>
</dbReference>
<name>A0A6Q2XPD6_ESOLU</name>
<dbReference type="GO" id="GO:0030182">
    <property type="term" value="P:neuron differentiation"/>
    <property type="evidence" value="ECO:0007669"/>
    <property type="project" value="TreeGrafter"/>
</dbReference>
<dbReference type="Bgee" id="ENSELUG00000013859">
    <property type="expression patterns" value="Expressed in muscle tissue and 13 other cell types or tissues"/>
</dbReference>
<evidence type="ECO:0000256" key="5">
    <source>
        <dbReference type="ARBA" id="ARBA00023136"/>
    </source>
</evidence>
<evidence type="ECO:0000256" key="2">
    <source>
        <dbReference type="ARBA" id="ARBA00022692"/>
    </source>
</evidence>
<reference evidence="10" key="1">
    <citation type="journal article" date="2014" name="PLoS ONE">
        <title>The genome and linkage map of the northern pike (Esox lucius): conserved synteny revealed between the salmonid sister group and the Neoteleostei.</title>
        <authorList>
            <person name="Rondeau E.B."/>
            <person name="Minkley D.R."/>
            <person name="Leong J.S."/>
            <person name="Messmer A.M."/>
            <person name="Jantzen J.R."/>
            <person name="von Schalburg K.R."/>
            <person name="Lemon C."/>
            <person name="Bird N.H."/>
            <person name="Koop B.F."/>
        </authorList>
    </citation>
    <scope>NUCLEOTIDE SEQUENCE</scope>
</reference>
<sequence>MAPAVPLWSMGQVLGFSHCKEYGSVSSTPDSTPPCTDGGNEESELYDLQTAREWSDQDDGGPEDDDGAASSPSIWGTPRQNSFELTFSYIAIAEAEVGGVSRHHRDPLTGSRRRVGARAGRSLLSRTDTAETLLPLDSPDEEWETHALLGPDEEERNLGRQTQMGRDQDEEEVHTLTESVQAREEENREREERVEREIHRPAEIVLPFITETETQERTTGPMGREEESLEPRLGSPSASQQAGSMPAKLESPVTMETPVKLLTAVLPSGSLTDDVSPLSPSSISPSTQEELASKQWSSAVDPSEGPTICTHITVMDLIYWKDVERTGIVFTGLVVGLLSLFQLSIITVISTVCLAVMCFTVSVSLYYRFLHLLNMGDGVHPFQSYLDLDISFSGEQAENYMQKAIVTVISAADSLKNLFLVANLLDSLKLLALMYLVTYLGALCNGLTVFIIGVITLFSVPLFYKQHQEKVDSFFAGIQAKIDNVKDTLQRIAQGGGPPPDHTPGGAKPKTQ</sequence>
<dbReference type="GeneID" id="109614641"/>
<keyword evidence="3 6" id="KW-0256">Endoplasmic reticulum</keyword>
<dbReference type="InParanoid" id="A0A6Q2XPD6"/>
<feature type="compositionally biased region" description="Basic residues" evidence="7">
    <location>
        <begin position="101"/>
        <end position="116"/>
    </location>
</feature>
<evidence type="ECO:0000259" key="8">
    <source>
        <dbReference type="PROSITE" id="PS50845"/>
    </source>
</evidence>
<evidence type="ECO:0000256" key="7">
    <source>
        <dbReference type="SAM" id="MobiDB-lite"/>
    </source>
</evidence>
<dbReference type="AlphaFoldDB" id="A0A6Q2XPD6"/>
<dbReference type="GeneTree" id="ENSGT00940000167260"/>
<dbReference type="Ensembl" id="ENSELUT00000054420.2">
    <property type="protein sequence ID" value="ENSELUP00000055894.2"/>
    <property type="gene ID" value="ENSELUG00000013859.3"/>
</dbReference>